<sequence length="272" mass="30344">MKRKALVASSLVFVALVMVLTKPNSEGLQLPDCDVTPIVDTEVSFIVDKDVLNANSKEAVKRYFTQSLHHSNLVLKNSCIPMTRSLGSITYVELDKSNLESLYALHKQLEVNLGIDDLDSSYPAPNQIYGLVLPKTIADIADLTGQVEVNLSRKFFTITFDNGIDLIEHELGHLSWAQHKDGHPHNLGKWLESVILPQYHHLLKPYARAFKCGTSGTIMSYEDNILPVYSSPNIFNQGQRCGDPENGDNARAVTEHAHRIAKEMENYTVDKG</sequence>
<evidence type="ECO:0000313" key="2">
    <source>
        <dbReference type="EMBL" id="OLQ93012.1"/>
    </source>
</evidence>
<evidence type="ECO:0000256" key="1">
    <source>
        <dbReference type="SAM" id="SignalP"/>
    </source>
</evidence>
<name>A0A1Q9HQA0_9VIBR</name>
<dbReference type="EMBL" id="MJMJ01000001">
    <property type="protein sequence ID" value="OLQ93012.1"/>
    <property type="molecule type" value="Genomic_DNA"/>
</dbReference>
<feature type="signal peptide" evidence="1">
    <location>
        <begin position="1"/>
        <end position="19"/>
    </location>
</feature>
<accession>A0A1Q9HQA0</accession>
<comment type="caution">
    <text evidence="2">The sequence shown here is derived from an EMBL/GenBank/DDBJ whole genome shotgun (WGS) entry which is preliminary data.</text>
</comment>
<gene>
    <name evidence="2" type="ORF">BIY22_00530</name>
</gene>
<keyword evidence="1" id="KW-0732">Signal</keyword>
<dbReference type="Proteomes" id="UP000186313">
    <property type="component" value="Unassembled WGS sequence"/>
</dbReference>
<protein>
    <submittedName>
        <fullName evidence="2">Uncharacterized protein</fullName>
    </submittedName>
</protein>
<dbReference type="OrthoDB" id="5818880at2"/>
<dbReference type="STRING" id="1381081.BIY22_00530"/>
<evidence type="ECO:0000313" key="3">
    <source>
        <dbReference type="Proteomes" id="UP000186313"/>
    </source>
</evidence>
<reference evidence="2 3" key="1">
    <citation type="submission" date="2016-09" db="EMBL/GenBank/DDBJ databases">
        <title>Genomic Taxonomy of the Vibrionaceae.</title>
        <authorList>
            <person name="Gonzalez-Castillo A."/>
            <person name="Gomez-Gil B."/>
            <person name="Enciso-Ibarra K."/>
        </authorList>
    </citation>
    <scope>NUCLEOTIDE SEQUENCE [LARGE SCALE GENOMIC DNA]</scope>
    <source>
        <strain evidence="2 3">CAIM 703</strain>
    </source>
</reference>
<feature type="chain" id="PRO_5013226260" evidence="1">
    <location>
        <begin position="20"/>
        <end position="272"/>
    </location>
</feature>
<dbReference type="AlphaFoldDB" id="A0A1Q9HQA0"/>
<dbReference type="RefSeq" id="WP_075705599.1">
    <property type="nucleotide sequence ID" value="NZ_MJMJ01000001.1"/>
</dbReference>
<organism evidence="2 3">
    <name type="scientific">Vibrio panuliri</name>
    <dbReference type="NCBI Taxonomy" id="1381081"/>
    <lineage>
        <taxon>Bacteria</taxon>
        <taxon>Pseudomonadati</taxon>
        <taxon>Pseudomonadota</taxon>
        <taxon>Gammaproteobacteria</taxon>
        <taxon>Vibrionales</taxon>
        <taxon>Vibrionaceae</taxon>
        <taxon>Vibrio</taxon>
    </lineage>
</organism>
<proteinExistence type="predicted"/>